<feature type="region of interest" description="Disordered" evidence="1">
    <location>
        <begin position="246"/>
        <end position="276"/>
    </location>
</feature>
<dbReference type="EMBL" id="MU001635">
    <property type="protein sequence ID" value="KAF2483605.1"/>
    <property type="molecule type" value="Genomic_DNA"/>
</dbReference>
<evidence type="ECO:0000256" key="1">
    <source>
        <dbReference type="SAM" id="MobiDB-lite"/>
    </source>
</evidence>
<feature type="region of interest" description="Disordered" evidence="1">
    <location>
        <begin position="414"/>
        <end position="437"/>
    </location>
</feature>
<keyword evidence="3" id="KW-1185">Reference proteome</keyword>
<dbReference type="Proteomes" id="UP000799767">
    <property type="component" value="Unassembled WGS sequence"/>
</dbReference>
<sequence length="437" mass="46717">MATHAPLPRVPFAPLDNSRLQHLASAKNRQNGHLAKSNLDIKANAAPPSKTASVFSPPKRSFDSSTFDDFDGENVDPASLCSPSKKSKNDVLQKPFNPFTFSPSKLSSMPPPSTIPSRLTATPVRANMSSPRAPLTAPAGRSPKRKLSTPLNNKTRRISAPFGRIDPPFSISSRTSNDASLPFSLDAALNGTFSKSSPAVAAPKHARTRSGATIQESMPRNWFFDIYEDTPEEEAGNLMEHSTLTLDLSSDEESGLKAKDDRGKENTPPEGYDAPTASRATVTTAAAPLTGPTRVKKVDIIRKKVVVDDMDDGQRSPLSDLETEDFIPEGLDKDSHVVVDATPEKQSTTATTLDMSNLFAAPLPFAAGSGKKARATSTPSKRGLFDLPVVSADGDVKGDIIVWEDSPASVRSMLPFPASEPLGTSTKGEVADENTRP</sequence>
<dbReference type="GeneID" id="54474635"/>
<dbReference type="OrthoDB" id="425602at2759"/>
<name>A0A6A6PUK8_9PEZI</name>
<feature type="region of interest" description="Disordered" evidence="1">
    <location>
        <begin position="126"/>
        <end position="151"/>
    </location>
</feature>
<proteinExistence type="predicted"/>
<evidence type="ECO:0000313" key="3">
    <source>
        <dbReference type="Proteomes" id="UP000799767"/>
    </source>
</evidence>
<reference evidence="2" key="1">
    <citation type="journal article" date="2020" name="Stud. Mycol.">
        <title>101 Dothideomycetes genomes: a test case for predicting lifestyles and emergence of pathogens.</title>
        <authorList>
            <person name="Haridas S."/>
            <person name="Albert R."/>
            <person name="Binder M."/>
            <person name="Bloem J."/>
            <person name="Labutti K."/>
            <person name="Salamov A."/>
            <person name="Andreopoulos B."/>
            <person name="Baker S."/>
            <person name="Barry K."/>
            <person name="Bills G."/>
            <person name="Bluhm B."/>
            <person name="Cannon C."/>
            <person name="Castanera R."/>
            <person name="Culley D."/>
            <person name="Daum C."/>
            <person name="Ezra D."/>
            <person name="Gonzalez J."/>
            <person name="Henrissat B."/>
            <person name="Kuo A."/>
            <person name="Liang C."/>
            <person name="Lipzen A."/>
            <person name="Lutzoni F."/>
            <person name="Magnuson J."/>
            <person name="Mondo S."/>
            <person name="Nolan M."/>
            <person name="Ohm R."/>
            <person name="Pangilinan J."/>
            <person name="Park H.-J."/>
            <person name="Ramirez L."/>
            <person name="Alfaro M."/>
            <person name="Sun H."/>
            <person name="Tritt A."/>
            <person name="Yoshinaga Y."/>
            <person name="Zwiers L.-H."/>
            <person name="Turgeon B."/>
            <person name="Goodwin S."/>
            <person name="Spatafora J."/>
            <person name="Crous P."/>
            <person name="Grigoriev I."/>
        </authorList>
    </citation>
    <scope>NUCLEOTIDE SEQUENCE</scope>
    <source>
        <strain evidence="2">CBS 113389</strain>
    </source>
</reference>
<organism evidence="2 3">
    <name type="scientific">Neohortaea acidophila</name>
    <dbReference type="NCBI Taxonomy" id="245834"/>
    <lineage>
        <taxon>Eukaryota</taxon>
        <taxon>Fungi</taxon>
        <taxon>Dikarya</taxon>
        <taxon>Ascomycota</taxon>
        <taxon>Pezizomycotina</taxon>
        <taxon>Dothideomycetes</taxon>
        <taxon>Dothideomycetidae</taxon>
        <taxon>Mycosphaerellales</taxon>
        <taxon>Teratosphaeriaceae</taxon>
        <taxon>Neohortaea</taxon>
    </lineage>
</organism>
<dbReference type="AlphaFoldDB" id="A0A6A6PUK8"/>
<accession>A0A6A6PUK8</accession>
<feature type="region of interest" description="Disordered" evidence="1">
    <location>
        <begin position="25"/>
        <end position="68"/>
    </location>
</feature>
<dbReference type="RefSeq" id="XP_033590175.1">
    <property type="nucleotide sequence ID" value="XM_033733633.1"/>
</dbReference>
<gene>
    <name evidence="2" type="ORF">BDY17DRAFT_297720</name>
</gene>
<protein>
    <submittedName>
        <fullName evidence="2">Uncharacterized protein</fullName>
    </submittedName>
</protein>
<feature type="compositionally biased region" description="Basic and acidic residues" evidence="1">
    <location>
        <begin position="254"/>
        <end position="267"/>
    </location>
</feature>
<evidence type="ECO:0000313" key="2">
    <source>
        <dbReference type="EMBL" id="KAF2483605.1"/>
    </source>
</evidence>